<sequence length="132" mass="14414">MTTLIHEWKLQLLQYSRNIRLFLLFNFVWNLGIGMFGLVYNLYVKSMGYEQTMVGHLVGMTAIASAIVLIPAGILNDKFGPKRVIPFGLFCVLAALTARSLLVGEHALTATAFLGGGCICSASTSRLRCSQA</sequence>
<proteinExistence type="predicted"/>
<keyword evidence="2" id="KW-0472">Membrane</keyword>
<evidence type="ECO:0000256" key="2">
    <source>
        <dbReference type="SAM" id="Phobius"/>
    </source>
</evidence>
<accession>A0ABT4QFR5</accession>
<protein>
    <submittedName>
        <fullName evidence="3">MFS transporter</fullName>
    </submittedName>
</protein>
<dbReference type="InterPro" id="IPR011701">
    <property type="entry name" value="MFS"/>
</dbReference>
<evidence type="ECO:0000313" key="3">
    <source>
        <dbReference type="EMBL" id="MCZ8515653.1"/>
    </source>
</evidence>
<comment type="subcellular location">
    <subcellularLocation>
        <location evidence="1">Cell membrane</location>
        <topology evidence="1">Multi-pass membrane protein</topology>
    </subcellularLocation>
</comment>
<dbReference type="EMBL" id="JAQAGZ010000018">
    <property type="protein sequence ID" value="MCZ8515653.1"/>
    <property type="molecule type" value="Genomic_DNA"/>
</dbReference>
<keyword evidence="2" id="KW-1133">Transmembrane helix</keyword>
<comment type="caution">
    <text evidence="3">The sequence shown here is derived from an EMBL/GenBank/DDBJ whole genome shotgun (WGS) entry which is preliminary data.</text>
</comment>
<feature type="transmembrane region" description="Helical" evidence="2">
    <location>
        <begin position="21"/>
        <end position="43"/>
    </location>
</feature>
<evidence type="ECO:0000313" key="4">
    <source>
        <dbReference type="Proteomes" id="UP001527882"/>
    </source>
</evidence>
<dbReference type="SUPFAM" id="SSF103473">
    <property type="entry name" value="MFS general substrate transporter"/>
    <property type="match status" value="1"/>
</dbReference>
<reference evidence="3 4" key="1">
    <citation type="submission" date="2022-12" db="EMBL/GenBank/DDBJ databases">
        <title>Draft genome sequence of Paenibacillus sp. dW9.</title>
        <authorList>
            <person name="Choi E.-W."/>
            <person name="Kim D.-U."/>
        </authorList>
    </citation>
    <scope>NUCLEOTIDE SEQUENCE [LARGE SCALE GENOMIC DNA]</scope>
    <source>
        <strain evidence="4">dW9</strain>
    </source>
</reference>
<dbReference type="Gene3D" id="1.20.1250.20">
    <property type="entry name" value="MFS general substrate transporter like domains"/>
    <property type="match status" value="1"/>
</dbReference>
<feature type="transmembrane region" description="Helical" evidence="2">
    <location>
        <begin position="84"/>
        <end position="102"/>
    </location>
</feature>
<organism evidence="3 4">
    <name type="scientific">Paenibacillus gyeongsangnamensis</name>
    <dbReference type="NCBI Taxonomy" id="3388067"/>
    <lineage>
        <taxon>Bacteria</taxon>
        <taxon>Bacillati</taxon>
        <taxon>Bacillota</taxon>
        <taxon>Bacilli</taxon>
        <taxon>Bacillales</taxon>
        <taxon>Paenibacillaceae</taxon>
        <taxon>Paenibacillus</taxon>
    </lineage>
</organism>
<gene>
    <name evidence="3" type="ORF">O9H85_25230</name>
</gene>
<name>A0ABT4QFR5_9BACL</name>
<keyword evidence="4" id="KW-1185">Reference proteome</keyword>
<dbReference type="RefSeq" id="WP_269884176.1">
    <property type="nucleotide sequence ID" value="NZ_JAQAGZ010000018.1"/>
</dbReference>
<dbReference type="Proteomes" id="UP001527882">
    <property type="component" value="Unassembled WGS sequence"/>
</dbReference>
<feature type="transmembrane region" description="Helical" evidence="2">
    <location>
        <begin position="55"/>
        <end position="75"/>
    </location>
</feature>
<dbReference type="InterPro" id="IPR036259">
    <property type="entry name" value="MFS_trans_sf"/>
</dbReference>
<evidence type="ECO:0000256" key="1">
    <source>
        <dbReference type="ARBA" id="ARBA00004651"/>
    </source>
</evidence>
<keyword evidence="2" id="KW-0812">Transmembrane</keyword>
<dbReference type="Pfam" id="PF07690">
    <property type="entry name" value="MFS_1"/>
    <property type="match status" value="1"/>
</dbReference>